<feature type="compositionally biased region" description="Low complexity" evidence="12">
    <location>
        <begin position="156"/>
        <end position="167"/>
    </location>
</feature>
<dbReference type="InterPro" id="IPR039900">
    <property type="entry name" value="Pat1-like"/>
</dbReference>
<protein>
    <recommendedName>
        <fullName evidence="9">Protein PAT1 homolog 1</fullName>
    </recommendedName>
    <alternativeName>
        <fullName evidence="11">PAT1-like protein 1</fullName>
    </alternativeName>
    <alternativeName>
        <fullName evidence="10">Protein PAT1 homolog b</fullName>
    </alternativeName>
</protein>
<evidence type="ECO:0000256" key="12">
    <source>
        <dbReference type="SAM" id="MobiDB-lite"/>
    </source>
</evidence>
<accession>A0A7L0N6A7</accession>
<evidence type="ECO:0000259" key="13">
    <source>
        <dbReference type="Pfam" id="PF09770"/>
    </source>
</evidence>
<organism evidence="14 15">
    <name type="scientific">Formicarius rufipectus</name>
    <dbReference type="NCBI Taxonomy" id="1118560"/>
    <lineage>
        <taxon>Eukaryota</taxon>
        <taxon>Metazoa</taxon>
        <taxon>Chordata</taxon>
        <taxon>Craniata</taxon>
        <taxon>Vertebrata</taxon>
        <taxon>Euteleostomi</taxon>
        <taxon>Archelosauria</taxon>
        <taxon>Archosauria</taxon>
        <taxon>Dinosauria</taxon>
        <taxon>Saurischia</taxon>
        <taxon>Theropoda</taxon>
        <taxon>Coelurosauria</taxon>
        <taxon>Aves</taxon>
        <taxon>Neognathae</taxon>
        <taxon>Neoaves</taxon>
        <taxon>Telluraves</taxon>
        <taxon>Australaves</taxon>
        <taxon>Passeriformes</taxon>
        <taxon>Formicariidae</taxon>
        <taxon>Formicarius</taxon>
    </lineage>
</organism>
<dbReference type="GO" id="GO:0016607">
    <property type="term" value="C:nuclear speck"/>
    <property type="evidence" value="ECO:0007669"/>
    <property type="project" value="UniProtKB-SubCell"/>
</dbReference>
<dbReference type="Pfam" id="PF09770">
    <property type="entry name" value="PAT1"/>
    <property type="match status" value="1"/>
</dbReference>
<keyword evidence="5" id="KW-0963">Cytoplasm</keyword>
<dbReference type="OrthoDB" id="74835at2759"/>
<evidence type="ECO:0000256" key="9">
    <source>
        <dbReference type="ARBA" id="ARBA00041130"/>
    </source>
</evidence>
<comment type="caution">
    <text evidence="14">The sequence shown here is derived from an EMBL/GenBank/DDBJ whole genome shotgun (WGS) entry which is preliminary data.</text>
</comment>
<dbReference type="AlphaFoldDB" id="A0A7L0N6A7"/>
<dbReference type="EMBL" id="VXAU01001493">
    <property type="protein sequence ID" value="NXK88621.1"/>
    <property type="molecule type" value="Genomic_DNA"/>
</dbReference>
<feature type="region of interest" description="Disordered" evidence="12">
    <location>
        <begin position="131"/>
        <end position="176"/>
    </location>
</feature>
<evidence type="ECO:0000256" key="7">
    <source>
        <dbReference type="ARBA" id="ARBA00022884"/>
    </source>
</evidence>
<evidence type="ECO:0000256" key="4">
    <source>
        <dbReference type="ARBA" id="ARBA00009138"/>
    </source>
</evidence>
<feature type="region of interest" description="Disordered" evidence="12">
    <location>
        <begin position="337"/>
        <end position="364"/>
    </location>
</feature>
<keyword evidence="15" id="KW-1185">Reference proteome</keyword>
<reference evidence="14 15" key="1">
    <citation type="submission" date="2019-09" db="EMBL/GenBank/DDBJ databases">
        <title>Bird 10,000 Genomes (B10K) Project - Family phase.</title>
        <authorList>
            <person name="Zhang G."/>
        </authorList>
    </citation>
    <scope>NUCLEOTIDE SEQUENCE [LARGE SCALE GENOMIC DNA]</scope>
    <source>
        <strain evidence="14">B10K-DU-001-43</strain>
        <tissue evidence="14">Muscle</tissue>
    </source>
</reference>
<dbReference type="PANTHER" id="PTHR21551:SF2">
    <property type="entry name" value="PROTEIN PAT1 HOMOLOG 1"/>
    <property type="match status" value="1"/>
</dbReference>
<evidence type="ECO:0000256" key="5">
    <source>
        <dbReference type="ARBA" id="ARBA00022490"/>
    </source>
</evidence>
<keyword evidence="7" id="KW-0694">RNA-binding</keyword>
<feature type="region of interest" description="Disordered" evidence="12">
    <location>
        <begin position="1"/>
        <end position="37"/>
    </location>
</feature>
<dbReference type="GO" id="GO:0016605">
    <property type="term" value="C:PML body"/>
    <property type="evidence" value="ECO:0007669"/>
    <property type="project" value="UniProtKB-SubCell"/>
</dbReference>
<feature type="non-terminal residue" evidence="14">
    <location>
        <position position="1"/>
    </location>
</feature>
<feature type="region of interest" description="Disordered" evidence="12">
    <location>
        <begin position="379"/>
        <end position="414"/>
    </location>
</feature>
<dbReference type="GO" id="GO:0000290">
    <property type="term" value="P:deadenylation-dependent decapping of nuclear-transcribed mRNA"/>
    <property type="evidence" value="ECO:0007669"/>
    <property type="project" value="InterPro"/>
</dbReference>
<evidence type="ECO:0000256" key="1">
    <source>
        <dbReference type="ARBA" id="ARBA00004201"/>
    </source>
</evidence>
<comment type="similarity">
    <text evidence="4">Belongs to the PAT1 family.</text>
</comment>
<keyword evidence="6" id="KW-0597">Phosphoprotein</keyword>
<dbReference type="Proteomes" id="UP000520463">
    <property type="component" value="Unassembled WGS sequence"/>
</dbReference>
<evidence type="ECO:0000256" key="10">
    <source>
        <dbReference type="ARBA" id="ARBA00041591"/>
    </source>
</evidence>
<evidence type="ECO:0000313" key="15">
    <source>
        <dbReference type="Proteomes" id="UP000520463"/>
    </source>
</evidence>
<feature type="compositionally biased region" description="Basic and acidic residues" evidence="12">
    <location>
        <begin position="1"/>
        <end position="25"/>
    </location>
</feature>
<feature type="compositionally biased region" description="Basic and acidic residues" evidence="12">
    <location>
        <begin position="141"/>
        <end position="154"/>
    </location>
</feature>
<feature type="non-terminal residue" evidence="14">
    <location>
        <position position="781"/>
    </location>
</feature>
<dbReference type="InterPro" id="IPR019167">
    <property type="entry name" value="PAT1_dom"/>
</dbReference>
<evidence type="ECO:0000256" key="8">
    <source>
        <dbReference type="ARBA" id="ARBA00023242"/>
    </source>
</evidence>
<comment type="subcellular location">
    <subcellularLocation>
        <location evidence="1">Cytoplasm</location>
        <location evidence="1">P-body</location>
    </subcellularLocation>
    <subcellularLocation>
        <location evidence="3">Nucleus speckle</location>
    </subcellularLocation>
    <subcellularLocation>
        <location evidence="2">Nucleus</location>
        <location evidence="2">PML body</location>
    </subcellularLocation>
</comment>
<evidence type="ECO:0000256" key="11">
    <source>
        <dbReference type="ARBA" id="ARBA00042386"/>
    </source>
</evidence>
<dbReference type="GO" id="GO:0003723">
    <property type="term" value="F:RNA binding"/>
    <property type="evidence" value="ECO:0007669"/>
    <property type="project" value="UniProtKB-KW"/>
</dbReference>
<feature type="compositionally biased region" description="Pro residues" evidence="12">
    <location>
        <begin position="343"/>
        <end position="357"/>
    </location>
</feature>
<feature type="domain" description="mRNA decay factor PAT1" evidence="13">
    <location>
        <begin position="494"/>
        <end position="734"/>
    </location>
</feature>
<feature type="compositionally biased region" description="Basic and acidic residues" evidence="12">
    <location>
        <begin position="405"/>
        <end position="414"/>
    </location>
</feature>
<evidence type="ECO:0000256" key="2">
    <source>
        <dbReference type="ARBA" id="ARBA00004322"/>
    </source>
</evidence>
<name>A0A7L0N6A7_9PASS</name>
<keyword evidence="8" id="KW-0539">Nucleus</keyword>
<dbReference type="GO" id="GO:0033962">
    <property type="term" value="P:P-body assembly"/>
    <property type="evidence" value="ECO:0007669"/>
    <property type="project" value="TreeGrafter"/>
</dbReference>
<evidence type="ECO:0000256" key="6">
    <source>
        <dbReference type="ARBA" id="ARBA00022553"/>
    </source>
</evidence>
<sequence length="781" mass="87173">DDDWQEAHERLAELEDKGVRSRDPDGPVGNDGDVLGDPEDALAERLTRLVIEGDLEDPAIMQAVHTRGPAQVGSMGHWGGCGAGPHSLILTLRALPPQPGALNSSIWDSSAVLRRIRGPLLTQEMPSVSVLDYALPQRPPQAREEERDPSERALPRRSSSPIIGSPPVRAVPIGTPPKQAAIPNFNQQILCPKPVHIRAPMQQRYPAPYGERMSPNQLCNVPNSSLLGHPFPHSVSPVLTHLQRAQLLGGAQVKPLPMLSQPLHRRHLQDLALCGSFPSQFPLWLTPGALSPHQAGRMSPSQFARVSGLVGSPLPSMNPKLLQGRVGQMMPPAGGFRAFFGAPPAPPPSQLPHPPGPGSHLRSVLPQMFRPDTTHLHPQHRRLLHQRQQQNRNQHRSLNGSGGDRGGHRSSHQEQICKDPYANLMLQREKDWVSKIQMMQLQSTDPYLDDYYYQNYFQKLEKLAAAEEVHGDGPKKERTKLITPQVAKLEHTYKPVQFEGSLGKLTVSSVNNPRKMIDAVVTSRSEDDETKEKQVRDKRRQTLVTIEKTYSLLLDVEDYERRYLLSLEGERPALMGERKQKICDMYDNLRGKVPGQDRLSDDHFMQIMCIRKGKRLVARILPFLAPEQAAEVLMATARNLPFLIKKDAQDEVLPCLLRPFSHVLYHLPLGTVTSLVQQLTNLPQSAAAPTNLHLTAVLQNKFGLSLLYLVLSRGEELQSSDTNTELIQDNQWTELMLMATRELLRIPQGALAKPVSIPSNLISLFSRYVDQQKLNLLETKL</sequence>
<dbReference type="PANTHER" id="PTHR21551">
    <property type="entry name" value="TOPOISOMERASE II-ASSOCIATED PROTEIN PAT1"/>
    <property type="match status" value="1"/>
</dbReference>
<evidence type="ECO:0000313" key="14">
    <source>
        <dbReference type="EMBL" id="NXK88621.1"/>
    </source>
</evidence>
<gene>
    <name evidence="14" type="primary">Patl1</name>
    <name evidence="14" type="ORF">FORRUF_R05471</name>
</gene>
<proteinExistence type="inferred from homology"/>
<dbReference type="GO" id="GO:0000932">
    <property type="term" value="C:P-body"/>
    <property type="evidence" value="ECO:0007669"/>
    <property type="project" value="UniProtKB-SubCell"/>
</dbReference>
<evidence type="ECO:0000256" key="3">
    <source>
        <dbReference type="ARBA" id="ARBA00004324"/>
    </source>
</evidence>